<accession>A0A8X6F0F2</accession>
<organism evidence="1 2">
    <name type="scientific">Trichonephila clavata</name>
    <name type="common">Joro spider</name>
    <name type="synonym">Nephila clavata</name>
    <dbReference type="NCBI Taxonomy" id="2740835"/>
    <lineage>
        <taxon>Eukaryota</taxon>
        <taxon>Metazoa</taxon>
        <taxon>Ecdysozoa</taxon>
        <taxon>Arthropoda</taxon>
        <taxon>Chelicerata</taxon>
        <taxon>Arachnida</taxon>
        <taxon>Araneae</taxon>
        <taxon>Araneomorphae</taxon>
        <taxon>Entelegynae</taxon>
        <taxon>Araneoidea</taxon>
        <taxon>Nephilidae</taxon>
        <taxon>Trichonephila</taxon>
    </lineage>
</organism>
<keyword evidence="2" id="KW-1185">Reference proteome</keyword>
<proteinExistence type="predicted"/>
<dbReference type="Proteomes" id="UP000887116">
    <property type="component" value="Unassembled WGS sequence"/>
</dbReference>
<name>A0A8X6F0F2_TRICU</name>
<dbReference type="EMBL" id="BMAO01030153">
    <property type="protein sequence ID" value="GFQ66071.1"/>
    <property type="molecule type" value="Genomic_DNA"/>
</dbReference>
<dbReference type="OrthoDB" id="8195432at2759"/>
<reference evidence="1" key="1">
    <citation type="submission" date="2020-07" db="EMBL/GenBank/DDBJ databases">
        <title>Multicomponent nature underlies the extraordinary mechanical properties of spider dragline silk.</title>
        <authorList>
            <person name="Kono N."/>
            <person name="Nakamura H."/>
            <person name="Mori M."/>
            <person name="Yoshida Y."/>
            <person name="Ohtoshi R."/>
            <person name="Malay A.D."/>
            <person name="Moran D.A.P."/>
            <person name="Tomita M."/>
            <person name="Numata K."/>
            <person name="Arakawa K."/>
        </authorList>
    </citation>
    <scope>NUCLEOTIDE SEQUENCE</scope>
</reference>
<evidence type="ECO:0000313" key="2">
    <source>
        <dbReference type="Proteomes" id="UP000887116"/>
    </source>
</evidence>
<dbReference type="AlphaFoldDB" id="A0A8X6F0F2"/>
<sequence length="134" mass="15337">MDLNYHNDNPRLFDATGEDILKVRDSLLVPWQKLYAIRSIILHRLDFACRNAHVRKSQTESLDKTIVSVAKHILHFPSRANAIIVQLACHKGSAELPLLGLAPHPHNRTRVLLPLVLRRNSFRCCSRRPYECGP</sequence>
<comment type="caution">
    <text evidence="1">The sequence shown here is derived from an EMBL/GenBank/DDBJ whole genome shotgun (WGS) entry which is preliminary data.</text>
</comment>
<protein>
    <submittedName>
        <fullName evidence="1">Uncharacterized protein</fullName>
    </submittedName>
</protein>
<evidence type="ECO:0000313" key="1">
    <source>
        <dbReference type="EMBL" id="GFQ66071.1"/>
    </source>
</evidence>
<gene>
    <name evidence="1" type="ORF">TNCT_242261</name>
</gene>